<evidence type="ECO:0000256" key="1">
    <source>
        <dbReference type="SAM" id="MobiDB-lite"/>
    </source>
</evidence>
<sequence length="1462" mass="156708">MAFEKELPEWKSPGVEPSASKKNEGWKPGEKPPADWLNWTQNRTYKALEELQNHKHTGAAGDAAKLDSNSLANGAATDAVIGNRTIDDTAVPSTGPNTITGLFGSLGKMTRQITGKSSWITPPATTLEAANTHMNATTGIHGAVSTATPNTLLVRDANGRAQVAAPVAAADIARKDTVDALEAKLKSNQLLTTNLNYGLQTVNADQAGPVDLSARGRSLVNQLGCDGNCEDVSKFSSSQGTVVLDTTYKTVGSSSIKATVTSGGGMSVNYNLNSRLDTTKYYILAADTKNGNATNVTFRFYNGGANVGSTVNAVTTSFSTQYVKIAPVNFGSAQHIYFDVSGANGTYGFVDGIRLYEISAAEYTALGTTLTDINQIAARYPYTEGIANVNGLYVNKSSKNLLPPFNEWTLHANAQVNEPYKLTLNATGSNQYTNFFVNALPNTTYTFNVQNPNSQTVKALFYADATYISSGYSDIRTGGTFTTPSNCNRILVELTNSIPGMFTFTNPMLTIGSTAATFETKSDQYIYVPNQQFASSVDGSVYDTLYKMGNKYYKESRFKTVDLDGSLAWTFYAGHTGYKTVTLPPFSGLDLQAKPDSAIMTKYDGKILKVLNGVVAGQSGDLYRQMTGDPYMYITVSNSDSGFGESYNVTTADIKNYFKGWKLSDNAFGQYSSGTKYYTAVDALKAKFLNKFSGSVVENPHIAKSSTNVSATLTAPSGAWPSEFVGGYANVITLDGVSAISSGVTNLTISQQLFSFNLIEHVIRNYGIEIFGTATSTVDRVTWLKANVGKITCNWWGFGSSVGGNKATLTMWHVVQATYHSALKTTSLGTVTKLSFSNVDGGSPLSSYVDANGFVHFLAYAEASNGTIASTINTDFVDLDVQLLVQTLPSTTYATKNYTPYKLQYQLASSTIEEIAVEGDIALHEGGNQIEVGSGLIVREKATLVNDTTYGVYRLGTSTTKLSKRVSKFLQIYKDAAATKLNVSTFDPNGLYSAYISPAQYDSLADYYATYIALDQYSITSNPTDVSIQYGASMATVVSNLAQDLADNTTKDSVQDWLLLQDGAYLDNLRLDVDTHRNASTAHGATPNAIASTIIQRDANGQANVGTPIANSHIARKQDVDSASNAANAAQTTANSALTRANASLPKDGLEQMTGPLSFSGIARISSPTSFAEIDGKEACYFGSNCYYDTGAWKRHDTSKAACLMEVNYASTSMTRLYVTTAGANPITWSNSSPVWTGSNDGAGSGLDADVLRGFAPFYAATGDTIVTREPNGNINASSYNGYIPTNKLGDKMAGTLILKESTGRIHDISGGSTFEVGSNAGNASYFTLHRHGEFAAYFGLDTDNYLKLGGWSFGNVAYKLWTEQLLRNNGNGTLEWNDSGTWKAVGGVKLVQRGMVGVGGTVDVTITAVNMNKSYLTFPNLRKPQNGELEIYAYLLNSTTVRIVMAGAVGATVSWEVVESY</sequence>
<dbReference type="EMBL" id="JANQBD010000037">
    <property type="protein sequence ID" value="MCR8636193.1"/>
    <property type="molecule type" value="Genomic_DNA"/>
</dbReference>
<dbReference type="Proteomes" id="UP001300012">
    <property type="component" value="Unassembled WGS sequence"/>
</dbReference>
<organism evidence="2 3">
    <name type="scientific">Paenibacillus radicis</name>
    <name type="common">ex Xue et al. 2023</name>
    <dbReference type="NCBI Taxonomy" id="2972489"/>
    <lineage>
        <taxon>Bacteria</taxon>
        <taxon>Bacillati</taxon>
        <taxon>Bacillota</taxon>
        <taxon>Bacilli</taxon>
        <taxon>Bacillales</taxon>
        <taxon>Paenibacillaceae</taxon>
        <taxon>Paenibacillus</taxon>
    </lineage>
</organism>
<name>A0ABT1YUI0_9BACL</name>
<reference evidence="2 3" key="1">
    <citation type="submission" date="2022-08" db="EMBL/GenBank/DDBJ databases">
        <title>Paenibacillus endoradicis sp. nov., Paenibacillus radicibacter sp. nov and Paenibacillus pararadicis sp. nov., three cold-adapted plant growth-promoting bacteria isolated from root of Larix gmelinii in Great Khingan.</title>
        <authorList>
            <person name="Xue H."/>
        </authorList>
    </citation>
    <scope>NUCLEOTIDE SEQUENCE [LARGE SCALE GENOMIC DNA]</scope>
    <source>
        <strain evidence="2 3">N5-1-1-5</strain>
    </source>
</reference>
<gene>
    <name evidence="2" type="ORF">NV381_33905</name>
</gene>
<protein>
    <submittedName>
        <fullName evidence="2">Uncharacterized protein</fullName>
    </submittedName>
</protein>
<keyword evidence="3" id="KW-1185">Reference proteome</keyword>
<accession>A0ABT1YUI0</accession>
<evidence type="ECO:0000313" key="3">
    <source>
        <dbReference type="Proteomes" id="UP001300012"/>
    </source>
</evidence>
<feature type="region of interest" description="Disordered" evidence="1">
    <location>
        <begin position="1"/>
        <end position="37"/>
    </location>
</feature>
<feature type="compositionally biased region" description="Basic and acidic residues" evidence="1">
    <location>
        <begin position="19"/>
        <end position="33"/>
    </location>
</feature>
<evidence type="ECO:0000313" key="2">
    <source>
        <dbReference type="EMBL" id="MCR8636193.1"/>
    </source>
</evidence>
<comment type="caution">
    <text evidence="2">The sequence shown here is derived from an EMBL/GenBank/DDBJ whole genome shotgun (WGS) entry which is preliminary data.</text>
</comment>
<proteinExistence type="predicted"/>
<dbReference type="RefSeq" id="WP_258217722.1">
    <property type="nucleotide sequence ID" value="NZ_JANQBD010000037.1"/>
</dbReference>